<proteinExistence type="predicted"/>
<name>A0A803LN34_CHEQI</name>
<sequence>MSDVPSPPSYASILTTRHPSPAICPSKSQLVECGINSMDSLNCETSQSHPSSDTLNSLGGHSPSIPAPPPSSDGACPPSPPISNSVHSSITVNAPTLSEATIAEHKSKKFMLKFGESLYLMLLSPLGLNLVLIPWEPNFFAFNNEITHIDQWVKIPFLPTEYWTWDHCVSLTSSIGTLIKLDEYTLRNDDKAQFARVCLNIDISKPVPCTLSMHIDHTLKACPKKPTPSLELIVAQLEASNLDHQGEQAPLPHSDWIHVKPQRRARPRFFSRGGKSGRGAFNSHFSRFNNTVYSPNPNPTNFNQFPSSSSNHGEVATVPISNAFASLGEFQVSTGEKITLNPPVPEKESFVDDEDDLDEAFFNALGVIHHSPEINFDADMTASPSCDTNKSENSKRRKRDDGDVGSPTSVMNYD</sequence>
<protein>
    <recommendedName>
        <fullName evidence="4">DUF4283 domain-containing protein</fullName>
    </recommendedName>
</protein>
<evidence type="ECO:0000313" key="3">
    <source>
        <dbReference type="Proteomes" id="UP000596660"/>
    </source>
</evidence>
<dbReference type="Gramene" id="AUR62016363-RA">
    <property type="protein sequence ID" value="AUR62016363-RA:cds"/>
    <property type="gene ID" value="AUR62016363"/>
</dbReference>
<reference evidence="2" key="2">
    <citation type="submission" date="2021-03" db="UniProtKB">
        <authorList>
            <consortium name="EnsemblPlants"/>
        </authorList>
    </citation>
    <scope>IDENTIFICATION</scope>
</reference>
<feature type="compositionally biased region" description="Polar residues" evidence="1">
    <location>
        <begin position="42"/>
        <end position="59"/>
    </location>
</feature>
<dbReference type="PANTHER" id="PTHR31286">
    <property type="entry name" value="GLYCINE-RICH CELL WALL STRUCTURAL PROTEIN 1.8-LIKE"/>
    <property type="match status" value="1"/>
</dbReference>
<dbReference type="PANTHER" id="PTHR31286:SF180">
    <property type="entry name" value="OS10G0362600 PROTEIN"/>
    <property type="match status" value="1"/>
</dbReference>
<dbReference type="InterPro" id="IPR040256">
    <property type="entry name" value="At4g02000-like"/>
</dbReference>
<feature type="region of interest" description="Disordered" evidence="1">
    <location>
        <begin position="1"/>
        <end position="23"/>
    </location>
</feature>
<feature type="region of interest" description="Disordered" evidence="1">
    <location>
        <begin position="42"/>
        <end position="80"/>
    </location>
</feature>
<accession>A0A803LN34</accession>
<reference evidence="2" key="1">
    <citation type="journal article" date="2017" name="Nature">
        <title>The genome of Chenopodium quinoa.</title>
        <authorList>
            <person name="Jarvis D.E."/>
            <person name="Ho Y.S."/>
            <person name="Lightfoot D.J."/>
            <person name="Schmoeckel S.M."/>
            <person name="Li B."/>
            <person name="Borm T.J.A."/>
            <person name="Ohyanagi H."/>
            <person name="Mineta K."/>
            <person name="Michell C.T."/>
            <person name="Saber N."/>
            <person name="Kharbatia N.M."/>
            <person name="Rupper R.R."/>
            <person name="Sharp A.R."/>
            <person name="Dally N."/>
            <person name="Boughton B.A."/>
            <person name="Woo Y.H."/>
            <person name="Gao G."/>
            <person name="Schijlen E.G.W.M."/>
            <person name="Guo X."/>
            <person name="Momin A.A."/>
            <person name="Negrao S."/>
            <person name="Al-Babili S."/>
            <person name="Gehring C."/>
            <person name="Roessner U."/>
            <person name="Jung C."/>
            <person name="Murphy K."/>
            <person name="Arold S.T."/>
            <person name="Gojobori T."/>
            <person name="van der Linden C.G."/>
            <person name="van Loo E.N."/>
            <person name="Jellen E.N."/>
            <person name="Maughan P.J."/>
            <person name="Tester M."/>
        </authorList>
    </citation>
    <scope>NUCLEOTIDE SEQUENCE [LARGE SCALE GENOMIC DNA]</scope>
    <source>
        <strain evidence="2">cv. PI 614886</strain>
    </source>
</reference>
<feature type="compositionally biased region" description="Pro residues" evidence="1">
    <location>
        <begin position="65"/>
        <end position="80"/>
    </location>
</feature>
<organism evidence="2 3">
    <name type="scientific">Chenopodium quinoa</name>
    <name type="common">Quinoa</name>
    <dbReference type="NCBI Taxonomy" id="63459"/>
    <lineage>
        <taxon>Eukaryota</taxon>
        <taxon>Viridiplantae</taxon>
        <taxon>Streptophyta</taxon>
        <taxon>Embryophyta</taxon>
        <taxon>Tracheophyta</taxon>
        <taxon>Spermatophyta</taxon>
        <taxon>Magnoliopsida</taxon>
        <taxon>eudicotyledons</taxon>
        <taxon>Gunneridae</taxon>
        <taxon>Pentapetalae</taxon>
        <taxon>Caryophyllales</taxon>
        <taxon>Chenopodiaceae</taxon>
        <taxon>Chenopodioideae</taxon>
        <taxon>Atripliceae</taxon>
        <taxon>Chenopodium</taxon>
    </lineage>
</organism>
<feature type="compositionally biased region" description="Basic and acidic residues" evidence="1">
    <location>
        <begin position="389"/>
        <end position="402"/>
    </location>
</feature>
<dbReference type="EnsemblPlants" id="AUR62016363-RA">
    <property type="protein sequence ID" value="AUR62016363-RA:cds"/>
    <property type="gene ID" value="AUR62016363"/>
</dbReference>
<evidence type="ECO:0000313" key="2">
    <source>
        <dbReference type="EnsemblPlants" id="AUR62016363-RA:cds"/>
    </source>
</evidence>
<evidence type="ECO:0008006" key="4">
    <source>
        <dbReference type="Google" id="ProtNLM"/>
    </source>
</evidence>
<dbReference type="Proteomes" id="UP000596660">
    <property type="component" value="Unplaced"/>
</dbReference>
<evidence type="ECO:0000256" key="1">
    <source>
        <dbReference type="SAM" id="MobiDB-lite"/>
    </source>
</evidence>
<keyword evidence="3" id="KW-1185">Reference proteome</keyword>
<dbReference type="AlphaFoldDB" id="A0A803LN34"/>
<feature type="region of interest" description="Disordered" evidence="1">
    <location>
        <begin position="377"/>
        <end position="414"/>
    </location>
</feature>